<feature type="compositionally biased region" description="Basic and acidic residues" evidence="1">
    <location>
        <begin position="11"/>
        <end position="27"/>
    </location>
</feature>
<reference evidence="3" key="1">
    <citation type="submission" date="2022-11" db="UniProtKB">
        <authorList>
            <consortium name="WormBaseParasite"/>
        </authorList>
    </citation>
    <scope>IDENTIFICATION</scope>
</reference>
<dbReference type="Proteomes" id="UP000887565">
    <property type="component" value="Unplaced"/>
</dbReference>
<feature type="compositionally biased region" description="Polar residues" evidence="1">
    <location>
        <begin position="1"/>
        <end position="10"/>
    </location>
</feature>
<dbReference type="WBParaSite" id="nRc.2.0.1.t18719-RA">
    <property type="protein sequence ID" value="nRc.2.0.1.t18719-RA"/>
    <property type="gene ID" value="nRc.2.0.1.g18719"/>
</dbReference>
<organism evidence="2 3">
    <name type="scientific">Romanomermis culicivorax</name>
    <name type="common">Nematode worm</name>
    <dbReference type="NCBI Taxonomy" id="13658"/>
    <lineage>
        <taxon>Eukaryota</taxon>
        <taxon>Metazoa</taxon>
        <taxon>Ecdysozoa</taxon>
        <taxon>Nematoda</taxon>
        <taxon>Enoplea</taxon>
        <taxon>Dorylaimia</taxon>
        <taxon>Mermithida</taxon>
        <taxon>Mermithoidea</taxon>
        <taxon>Mermithidae</taxon>
        <taxon>Romanomermis</taxon>
    </lineage>
</organism>
<accession>A0A915IX97</accession>
<dbReference type="AlphaFoldDB" id="A0A915IX97"/>
<feature type="region of interest" description="Disordered" evidence="1">
    <location>
        <begin position="1"/>
        <end position="27"/>
    </location>
</feature>
<protein>
    <submittedName>
        <fullName evidence="3">Uncharacterized protein</fullName>
    </submittedName>
</protein>
<proteinExistence type="predicted"/>
<keyword evidence="2" id="KW-1185">Reference proteome</keyword>
<evidence type="ECO:0000313" key="3">
    <source>
        <dbReference type="WBParaSite" id="nRc.2.0.1.t18719-RA"/>
    </source>
</evidence>
<evidence type="ECO:0000313" key="2">
    <source>
        <dbReference type="Proteomes" id="UP000887565"/>
    </source>
</evidence>
<name>A0A915IX97_ROMCU</name>
<evidence type="ECO:0000256" key="1">
    <source>
        <dbReference type="SAM" id="MobiDB-lite"/>
    </source>
</evidence>
<sequence>MNTRGTFNEETTIKGKDEIENPRDDNNNRLKKFSHFDLACLVDNHQRINLEFLDERFTNEAIPAES</sequence>